<reference evidence="2 3" key="1">
    <citation type="journal article" date="2012" name="J. Bacteriol.">
        <title>Genome Sequence of Extracellular-Protease-Producing Alishewanella jeotgali Isolated from Traditional Korean Fermented Seafood.</title>
        <authorList>
            <person name="Jung J."/>
            <person name="Chun J."/>
            <person name="Park W."/>
        </authorList>
    </citation>
    <scope>NUCLEOTIDE SEQUENCE [LARGE SCALE GENOMIC DNA]</scope>
    <source>
        <strain evidence="2 3">KCTC 22429</strain>
    </source>
</reference>
<evidence type="ECO:0000313" key="3">
    <source>
        <dbReference type="Proteomes" id="UP000012046"/>
    </source>
</evidence>
<proteinExistence type="predicted"/>
<dbReference type="STRING" id="1129374.AJE_04996"/>
<sequence>MTDKNKATQQGGQSTNIKHTDCNRNNHKAATTKPATQLERVLLALLYEQSLNCQEAEKFPVKARHLNSVISELAHYHGLEIHREREKAPGYHGESCYLIRYSVYPHQQAKARQLIDQWRAKRNATQIAWLSLRATSLEKLLRTA</sequence>
<protein>
    <submittedName>
        <fullName evidence="2">Uncharacterized protein</fullName>
    </submittedName>
</protein>
<comment type="caution">
    <text evidence="2">The sequence shown here is derived from an EMBL/GenBank/DDBJ whole genome shotgun (WGS) entry which is preliminary data.</text>
</comment>
<dbReference type="PATRIC" id="fig|1129374.4.peg.1003"/>
<name>H3ZCC6_9ALTE</name>
<accession>H3ZCC6</accession>
<evidence type="ECO:0000256" key="1">
    <source>
        <dbReference type="SAM" id="MobiDB-lite"/>
    </source>
</evidence>
<keyword evidence="3" id="KW-1185">Reference proteome</keyword>
<gene>
    <name evidence="2" type="ORF">AJE_04996</name>
</gene>
<dbReference type="eggNOG" id="ENOG502ZD5W">
    <property type="taxonomic scope" value="Bacteria"/>
</dbReference>
<feature type="region of interest" description="Disordered" evidence="1">
    <location>
        <begin position="1"/>
        <end position="32"/>
    </location>
</feature>
<dbReference type="EMBL" id="AHTH01000010">
    <property type="protein sequence ID" value="EHR41718.1"/>
    <property type="molecule type" value="Genomic_DNA"/>
</dbReference>
<evidence type="ECO:0000313" key="2">
    <source>
        <dbReference type="EMBL" id="EHR41718.1"/>
    </source>
</evidence>
<dbReference type="RefSeq" id="WP_008949947.1">
    <property type="nucleotide sequence ID" value="NZ_AHTH01000010.1"/>
</dbReference>
<feature type="compositionally biased region" description="Polar residues" evidence="1">
    <location>
        <begin position="7"/>
        <end position="17"/>
    </location>
</feature>
<organism evidence="2 3">
    <name type="scientific">Alishewanella jeotgali KCTC 22429</name>
    <dbReference type="NCBI Taxonomy" id="1129374"/>
    <lineage>
        <taxon>Bacteria</taxon>
        <taxon>Pseudomonadati</taxon>
        <taxon>Pseudomonadota</taxon>
        <taxon>Gammaproteobacteria</taxon>
        <taxon>Alteromonadales</taxon>
        <taxon>Alteromonadaceae</taxon>
        <taxon>Alishewanella</taxon>
    </lineage>
</organism>
<dbReference type="AlphaFoldDB" id="H3ZCC6"/>
<dbReference type="Proteomes" id="UP000012046">
    <property type="component" value="Unassembled WGS sequence"/>
</dbReference>